<evidence type="ECO:0000256" key="1">
    <source>
        <dbReference type="ARBA" id="ARBA00007227"/>
    </source>
</evidence>
<dbReference type="PROSITE" id="PS50943">
    <property type="entry name" value="HTH_CROC1"/>
    <property type="match status" value="1"/>
</dbReference>
<dbReference type="SUPFAM" id="SSF47413">
    <property type="entry name" value="lambda repressor-like DNA-binding domains"/>
    <property type="match status" value="1"/>
</dbReference>
<dbReference type="InterPro" id="IPR052345">
    <property type="entry name" value="Rad_response_metalloprotease"/>
</dbReference>
<dbReference type="InterPro" id="IPR001387">
    <property type="entry name" value="Cro/C1-type_HTH"/>
</dbReference>
<evidence type="ECO:0000313" key="4">
    <source>
        <dbReference type="Proteomes" id="UP000192761"/>
    </source>
</evidence>
<sequence>MPINLQTLGSKLARYREQLKETIAEVTSSTGIGVARLTSIEAGHVEPTGDEILILADHYRCDFKFFISNEQVAPFEQAETLYRAHGNDFTKEDRRSIQDFLYLCETEDFLMRELGRTPKAFSFTPTGSFFKGHGEAAAARLRTALGYSDRAVPRDIYAEFRSVGVHVFRRKLGNSNISGLFVMHPLAGKCALVNYSEDIYRQRFSAAHEMAHAIFDSAQGASVSFDDTSGSDLVELRANRFASCFLMPPAFLARLPAPSLWTDADAQRRANELRVSCIALAIALKEANLIDASTYNRIRKLHVPRDAKIDPELPEHLTATQRQRKAHLLEQGLSDYYVGLCFDGFSAGVISLGRLAEALLCSHGELSELASLYGRTLHGL</sequence>
<dbReference type="EMBL" id="FWXD01000002">
    <property type="protein sequence ID" value="SMC17998.1"/>
    <property type="molecule type" value="Genomic_DNA"/>
</dbReference>
<gene>
    <name evidence="3" type="ORF">SAMN02745857_00446</name>
</gene>
<dbReference type="Gene3D" id="1.10.10.2910">
    <property type="match status" value="1"/>
</dbReference>
<dbReference type="InterPro" id="IPR010359">
    <property type="entry name" value="IrrE_HExxH"/>
</dbReference>
<dbReference type="PANTHER" id="PTHR43236">
    <property type="entry name" value="ANTITOXIN HIGA1"/>
    <property type="match status" value="1"/>
</dbReference>
<evidence type="ECO:0000313" key="3">
    <source>
        <dbReference type="EMBL" id="SMC17998.1"/>
    </source>
</evidence>
<dbReference type="Pfam" id="PF06114">
    <property type="entry name" value="Peptidase_M78"/>
    <property type="match status" value="1"/>
</dbReference>
<feature type="domain" description="HTH cro/C1-type" evidence="2">
    <location>
        <begin position="12"/>
        <end position="66"/>
    </location>
</feature>
<reference evidence="3 4" key="1">
    <citation type="submission" date="2017-04" db="EMBL/GenBank/DDBJ databases">
        <authorList>
            <person name="Afonso C.L."/>
            <person name="Miller P.J."/>
            <person name="Scott M.A."/>
            <person name="Spackman E."/>
            <person name="Goraichik I."/>
            <person name="Dimitrov K.M."/>
            <person name="Suarez D.L."/>
            <person name="Swayne D.E."/>
        </authorList>
    </citation>
    <scope>NUCLEOTIDE SEQUENCE [LARGE SCALE GENOMIC DNA]</scope>
    <source>
        <strain evidence="3 4">DSM 23236</strain>
    </source>
</reference>
<name>A0A1W1X2P5_9NEIS</name>
<dbReference type="OrthoDB" id="9794834at2"/>
<comment type="similarity">
    <text evidence="1">Belongs to the short-chain fatty acyl-CoA assimilation regulator (ScfR) family.</text>
</comment>
<accession>A0A1W1X2P5</accession>
<dbReference type="SMART" id="SM00530">
    <property type="entry name" value="HTH_XRE"/>
    <property type="match status" value="1"/>
</dbReference>
<keyword evidence="4" id="KW-1185">Reference proteome</keyword>
<protein>
    <submittedName>
        <fullName evidence="3">Zn-dependent peptidase ImmA, M78 family</fullName>
    </submittedName>
</protein>
<dbReference type="Proteomes" id="UP000192761">
    <property type="component" value="Unassembled WGS sequence"/>
</dbReference>
<dbReference type="CDD" id="cd00093">
    <property type="entry name" value="HTH_XRE"/>
    <property type="match status" value="1"/>
</dbReference>
<dbReference type="RefSeq" id="WP_084088914.1">
    <property type="nucleotide sequence ID" value="NZ_FWXD01000002.1"/>
</dbReference>
<evidence type="ECO:0000259" key="2">
    <source>
        <dbReference type="PROSITE" id="PS50943"/>
    </source>
</evidence>
<dbReference type="Gene3D" id="1.10.260.40">
    <property type="entry name" value="lambda repressor-like DNA-binding domains"/>
    <property type="match status" value="1"/>
</dbReference>
<dbReference type="PANTHER" id="PTHR43236:SF1">
    <property type="entry name" value="BLL7220 PROTEIN"/>
    <property type="match status" value="1"/>
</dbReference>
<dbReference type="AlphaFoldDB" id="A0A1W1X2P5"/>
<organism evidence="3 4">
    <name type="scientific">Andreprevotia lacus DSM 23236</name>
    <dbReference type="NCBI Taxonomy" id="1121001"/>
    <lineage>
        <taxon>Bacteria</taxon>
        <taxon>Pseudomonadati</taxon>
        <taxon>Pseudomonadota</taxon>
        <taxon>Betaproteobacteria</taxon>
        <taxon>Neisseriales</taxon>
        <taxon>Chitinibacteraceae</taxon>
        <taxon>Andreprevotia</taxon>
    </lineage>
</organism>
<dbReference type="STRING" id="1121001.SAMN02745857_00446"/>
<dbReference type="InterPro" id="IPR010982">
    <property type="entry name" value="Lambda_DNA-bd_dom_sf"/>
</dbReference>
<dbReference type="GO" id="GO:0003677">
    <property type="term" value="F:DNA binding"/>
    <property type="evidence" value="ECO:0007669"/>
    <property type="project" value="InterPro"/>
</dbReference>
<proteinExistence type="inferred from homology"/>